<dbReference type="AlphaFoldDB" id="A0A9P3GNK7"/>
<evidence type="ECO:0000313" key="3">
    <source>
        <dbReference type="EMBL" id="GJE98286.1"/>
    </source>
</evidence>
<accession>A0A9P3GNK7</accession>
<sequence>MSADGSLAEVIAGLNAEFVANCEGYALAALCMHEFIINLDLEVITAWQRKKTATSILLISVRWTLFLNSILLFTPATTHKG</sequence>
<keyword evidence="1" id="KW-0812">Transmembrane</keyword>
<feature type="transmembrane region" description="Helical" evidence="1">
    <location>
        <begin position="56"/>
        <end position="76"/>
    </location>
</feature>
<protein>
    <recommendedName>
        <fullName evidence="2">DUF6533 domain-containing protein</fullName>
    </recommendedName>
</protein>
<evidence type="ECO:0000259" key="2">
    <source>
        <dbReference type="Pfam" id="PF20151"/>
    </source>
</evidence>
<keyword evidence="1" id="KW-1133">Transmembrane helix</keyword>
<dbReference type="Pfam" id="PF20151">
    <property type="entry name" value="DUF6533"/>
    <property type="match status" value="1"/>
</dbReference>
<comment type="caution">
    <text evidence="3">The sequence shown here is derived from an EMBL/GenBank/DDBJ whole genome shotgun (WGS) entry which is preliminary data.</text>
</comment>
<dbReference type="EMBL" id="BPQB01000085">
    <property type="protein sequence ID" value="GJE98286.1"/>
    <property type="molecule type" value="Genomic_DNA"/>
</dbReference>
<name>A0A9P3GNK7_9APHY</name>
<organism evidence="3 4">
    <name type="scientific">Phanerochaete sordida</name>
    <dbReference type="NCBI Taxonomy" id="48140"/>
    <lineage>
        <taxon>Eukaryota</taxon>
        <taxon>Fungi</taxon>
        <taxon>Dikarya</taxon>
        <taxon>Basidiomycota</taxon>
        <taxon>Agaricomycotina</taxon>
        <taxon>Agaricomycetes</taxon>
        <taxon>Polyporales</taxon>
        <taxon>Phanerochaetaceae</taxon>
        <taxon>Phanerochaete</taxon>
    </lineage>
</organism>
<keyword evidence="4" id="KW-1185">Reference proteome</keyword>
<evidence type="ECO:0000313" key="4">
    <source>
        <dbReference type="Proteomes" id="UP000703269"/>
    </source>
</evidence>
<proteinExistence type="predicted"/>
<gene>
    <name evidence="3" type="ORF">PsYK624_145120</name>
</gene>
<reference evidence="3 4" key="1">
    <citation type="submission" date="2021-08" db="EMBL/GenBank/DDBJ databases">
        <title>Draft Genome Sequence of Phanerochaete sordida strain YK-624.</title>
        <authorList>
            <person name="Mori T."/>
            <person name="Dohra H."/>
            <person name="Suzuki T."/>
            <person name="Kawagishi H."/>
            <person name="Hirai H."/>
        </authorList>
    </citation>
    <scope>NUCLEOTIDE SEQUENCE [LARGE SCALE GENOMIC DNA]</scope>
    <source>
        <strain evidence="3 4">YK-624</strain>
    </source>
</reference>
<keyword evidence="1" id="KW-0472">Membrane</keyword>
<evidence type="ECO:0000256" key="1">
    <source>
        <dbReference type="SAM" id="Phobius"/>
    </source>
</evidence>
<feature type="domain" description="DUF6533" evidence="2">
    <location>
        <begin position="26"/>
        <end position="66"/>
    </location>
</feature>
<dbReference type="Proteomes" id="UP000703269">
    <property type="component" value="Unassembled WGS sequence"/>
</dbReference>
<dbReference type="InterPro" id="IPR045340">
    <property type="entry name" value="DUF6533"/>
</dbReference>